<sequence length="230" mass="25961">MNNEQLSPAYTVDFTLARQAIVERTHALWGSEISVVGSGHREQLEVAYREALQRSHPRHKALQQVGHRLVNIDQAALMNEPLVKDIIAAAHVLKTHGQTLTVSLHNPLGALPDPAERRGMVRQLYKLKDQGCIKLAYSGYTLDTTRGDLLIELDLYDYIKMPFPDSALRLSLNTRSGLFDRLYDHMLELINATGVRFIADHVEFCDSAMLAKNLPFKYFQGGYYAPADRL</sequence>
<evidence type="ECO:0000313" key="1">
    <source>
        <dbReference type="EMBL" id="RDS88524.1"/>
    </source>
</evidence>
<dbReference type="AlphaFoldDB" id="A0A7Z6MUE4"/>
<dbReference type="SUPFAM" id="SSF141868">
    <property type="entry name" value="EAL domain-like"/>
    <property type="match status" value="1"/>
</dbReference>
<organism evidence="1 2">
    <name type="scientific">Pseudomonas fluorescens</name>
    <dbReference type="NCBI Taxonomy" id="294"/>
    <lineage>
        <taxon>Bacteria</taxon>
        <taxon>Pseudomonadati</taxon>
        <taxon>Pseudomonadota</taxon>
        <taxon>Gammaproteobacteria</taxon>
        <taxon>Pseudomonadales</taxon>
        <taxon>Pseudomonadaceae</taxon>
        <taxon>Pseudomonas</taxon>
    </lineage>
</organism>
<evidence type="ECO:0000313" key="2">
    <source>
        <dbReference type="Proteomes" id="UP000255541"/>
    </source>
</evidence>
<reference evidence="1 2" key="1">
    <citation type="submission" date="2018-07" db="EMBL/GenBank/DDBJ databases">
        <title>Draft Genome Sequence of Pseudomonas fluorescens AHK-1 associated with canker disease of kiwifruit.</title>
        <authorList>
            <person name="Wu Z."/>
        </authorList>
    </citation>
    <scope>NUCLEOTIDE SEQUENCE [LARGE SCALE GENOMIC DNA]</scope>
    <source>
        <strain evidence="1 2">AHK-1</strain>
    </source>
</reference>
<gene>
    <name evidence="1" type="ORF">DL347_24530</name>
</gene>
<dbReference type="RefSeq" id="WP_115488235.1">
    <property type="nucleotide sequence ID" value="NZ_QRBA01000015.1"/>
</dbReference>
<proteinExistence type="predicted"/>
<dbReference type="InterPro" id="IPR035919">
    <property type="entry name" value="EAL_sf"/>
</dbReference>
<name>A0A7Z6MUE4_PSEFL</name>
<dbReference type="Gene3D" id="3.20.20.450">
    <property type="entry name" value="EAL domain"/>
    <property type="match status" value="1"/>
</dbReference>
<dbReference type="Proteomes" id="UP000255541">
    <property type="component" value="Unassembled WGS sequence"/>
</dbReference>
<protein>
    <recommendedName>
        <fullName evidence="3">EAL domain-containing protein</fullName>
    </recommendedName>
</protein>
<accession>A0A7Z6MUE4</accession>
<comment type="caution">
    <text evidence="1">The sequence shown here is derived from an EMBL/GenBank/DDBJ whole genome shotgun (WGS) entry which is preliminary data.</text>
</comment>
<dbReference type="EMBL" id="QRBA01000015">
    <property type="protein sequence ID" value="RDS88524.1"/>
    <property type="molecule type" value="Genomic_DNA"/>
</dbReference>
<evidence type="ECO:0008006" key="3">
    <source>
        <dbReference type="Google" id="ProtNLM"/>
    </source>
</evidence>